<dbReference type="EMBL" id="BBMN01000018">
    <property type="protein sequence ID" value="GAL07623.1"/>
    <property type="molecule type" value="Genomic_DNA"/>
</dbReference>
<dbReference type="eggNOG" id="COG0037">
    <property type="taxonomic scope" value="Bacteria"/>
</dbReference>
<evidence type="ECO:0000259" key="1">
    <source>
        <dbReference type="SMART" id="SM00977"/>
    </source>
</evidence>
<dbReference type="EC" id="6.3.4.19" evidence="2"/>
<dbReference type="Pfam" id="PF11734">
    <property type="entry name" value="TilS_C"/>
    <property type="match status" value="1"/>
</dbReference>
<dbReference type="STRING" id="754436.JCM19237_861"/>
<dbReference type="GO" id="GO:0005524">
    <property type="term" value="F:ATP binding"/>
    <property type="evidence" value="ECO:0007669"/>
    <property type="project" value="InterPro"/>
</dbReference>
<dbReference type="InterPro" id="IPR012796">
    <property type="entry name" value="Lysidine-tRNA-synth_C"/>
</dbReference>
<evidence type="ECO:0000313" key="3">
    <source>
        <dbReference type="Proteomes" id="UP000029227"/>
    </source>
</evidence>
<comment type="caution">
    <text evidence="2">The sequence shown here is derived from an EMBL/GenBank/DDBJ whole genome shotgun (WGS) entry which is preliminary data.</text>
</comment>
<dbReference type="Pfam" id="PF09179">
    <property type="entry name" value="TilS"/>
    <property type="match status" value="1"/>
</dbReference>
<dbReference type="Proteomes" id="UP000029227">
    <property type="component" value="Unassembled WGS sequence"/>
</dbReference>
<dbReference type="SUPFAM" id="SSF56037">
    <property type="entry name" value="PheT/TilS domain"/>
    <property type="match status" value="1"/>
</dbReference>
<dbReference type="NCBIfam" id="TIGR02433">
    <property type="entry name" value="lysidine_TilS_C"/>
    <property type="match status" value="1"/>
</dbReference>
<dbReference type="SUPFAM" id="SSF82829">
    <property type="entry name" value="MesJ substrate recognition domain-like"/>
    <property type="match status" value="1"/>
</dbReference>
<organism evidence="2 3">
    <name type="scientific">Photobacterium aphoticum</name>
    <dbReference type="NCBI Taxonomy" id="754436"/>
    <lineage>
        <taxon>Bacteria</taxon>
        <taxon>Pseudomonadati</taxon>
        <taxon>Pseudomonadota</taxon>
        <taxon>Gammaproteobacteria</taxon>
        <taxon>Vibrionales</taxon>
        <taxon>Vibrionaceae</taxon>
        <taxon>Photobacterium</taxon>
    </lineage>
</organism>
<gene>
    <name evidence="2" type="ORF">JCM19237_861</name>
</gene>
<proteinExistence type="predicted"/>
<dbReference type="GO" id="GO:0032267">
    <property type="term" value="F:tRNA(Ile)-lysidine synthase activity"/>
    <property type="evidence" value="ECO:0007669"/>
    <property type="project" value="UniProtKB-EC"/>
</dbReference>
<keyword evidence="2" id="KW-0436">Ligase</keyword>
<dbReference type="SMART" id="SM00977">
    <property type="entry name" value="TilS_C"/>
    <property type="match status" value="1"/>
</dbReference>
<dbReference type="GO" id="GO:0005737">
    <property type="term" value="C:cytoplasm"/>
    <property type="evidence" value="ECO:0007669"/>
    <property type="project" value="InterPro"/>
</dbReference>
<evidence type="ECO:0000313" key="2">
    <source>
        <dbReference type="EMBL" id="GAL07623.1"/>
    </source>
</evidence>
<dbReference type="GO" id="GO:0008033">
    <property type="term" value="P:tRNA processing"/>
    <property type="evidence" value="ECO:0007669"/>
    <property type="project" value="InterPro"/>
</dbReference>
<protein>
    <submittedName>
        <fullName evidence="2">tRNA(Ile)-lysidine synthetase</fullName>
        <ecNumber evidence="2">6.3.4.19</ecNumber>
    </submittedName>
</protein>
<dbReference type="InterPro" id="IPR015262">
    <property type="entry name" value="tRNA_Ile_lys_synt_subst-bd"/>
</dbReference>
<accession>A0A090QZC8</accession>
<dbReference type="AlphaFoldDB" id="A0A090QZC8"/>
<reference evidence="2 3" key="1">
    <citation type="journal article" date="2014" name="Genome Announc.">
        <title>Draft Genome Sequences of Two Vibrionaceae Species, Vibrio ponticus C121 and Photobacterium aphoticum C119, Isolated as Coral Reef Microbiota.</title>
        <authorList>
            <person name="Al-saari N."/>
            <person name="Meirelles P.M."/>
            <person name="Mino S."/>
            <person name="Suda W."/>
            <person name="Oshima K."/>
            <person name="Hattori M."/>
            <person name="Ohkuma M."/>
            <person name="Thompson F.L."/>
            <person name="Gomez-Gil B."/>
            <person name="Sawabe T."/>
            <person name="Sawabe T."/>
        </authorList>
    </citation>
    <scope>NUCLEOTIDE SEQUENCE [LARGE SCALE GENOMIC DNA]</scope>
    <source>
        <strain evidence="2 3">JCM 19237</strain>
    </source>
</reference>
<sequence>MAQQDLVMPSQAQLQQMWDSVVNAKVDANPQLCWHHYTLRRFQQRLYVVQPHASIDHVVLPCAVDTPCVLPSGLGTLCLQCLSVQPQTVQPKNPEVQDLELPASSVVGRLRLPNETEPVTIRFAAPAGVEVCPVGRAGKRKLKKLYQEYGVPSWQRRRLPLIFYGDQLVAVAGLFVVQAFAGEACDDAGGGDNHVCDIVWSPRDQACAGE</sequence>
<dbReference type="Gene3D" id="1.20.59.20">
    <property type="match status" value="1"/>
</dbReference>
<feature type="domain" description="Lysidine-tRNA(Ile) synthetase C-terminal" evidence="1">
    <location>
        <begin position="119"/>
        <end position="194"/>
    </location>
</feature>
<name>A0A090QZC8_9GAMM</name>